<dbReference type="PATRIC" id="fig|1125718.3.peg.2879"/>
<dbReference type="AlphaFoldDB" id="J0MUV5"/>
<sequence length="311" mass="32190">MPGHKAIPHQSSRAGLFALLAALLTCQLAFPFLSSIGSYAGFSLIDMVYRFVFSSMTWIVVVGIVQAVKRRPIPSFIPAAAMSVASSVFDLVLVVAYAGGHTFLSAVTNASFFLISLIEVCLFMIAGWMSCTRLRGRPGSPPISVLLSSGAAQFLLVLAARGLVNAPVLLLMSGVGAPFDQYGADMRLVYGLSWSANVEATEGAVPFGVGLAILIVVGLAAAGAVVMSRPGGSRVTLVAGSAVASGVFLLHSLYATILTFLAESHSPGGSFEDLGYAVPLVIAAALMIGMSLAGLAPSARAWFAGQRWSSS</sequence>
<protein>
    <submittedName>
        <fullName evidence="2">Uncharacterized protein</fullName>
    </submittedName>
</protein>
<reference evidence="2 3" key="1">
    <citation type="submission" date="2012-05" db="EMBL/GenBank/DDBJ databases">
        <authorList>
            <person name="Harkins D.M."/>
            <person name="Madupu R."/>
            <person name="Durkin A.S."/>
            <person name="Torralba M."/>
            <person name="Methe B."/>
            <person name="Sutton G.G."/>
            <person name="Nelson K.E."/>
        </authorList>
    </citation>
    <scope>NUCLEOTIDE SEQUENCE [LARGE SCALE GENOMIC DNA]</scope>
    <source>
        <strain evidence="2 3">F0489</strain>
    </source>
</reference>
<comment type="caution">
    <text evidence="2">The sequence shown here is derived from an EMBL/GenBank/DDBJ whole genome shotgun (WGS) entry which is preliminary data.</text>
</comment>
<evidence type="ECO:0000313" key="3">
    <source>
        <dbReference type="Proteomes" id="UP000002941"/>
    </source>
</evidence>
<keyword evidence="1" id="KW-1133">Transmembrane helix</keyword>
<keyword evidence="3" id="KW-1185">Reference proteome</keyword>
<keyword evidence="1" id="KW-0472">Membrane</keyword>
<feature type="transmembrane region" description="Helical" evidence="1">
    <location>
        <begin position="75"/>
        <end position="98"/>
    </location>
</feature>
<proteinExistence type="predicted"/>
<name>J0MUV5_9ACTO</name>
<dbReference type="RefSeq" id="WP_008734089.1">
    <property type="nucleotide sequence ID" value="NZ_AKFT01000225.1"/>
</dbReference>
<organism evidence="2 3">
    <name type="scientific">Actinomyces massiliensis F0489</name>
    <dbReference type="NCBI Taxonomy" id="1125718"/>
    <lineage>
        <taxon>Bacteria</taxon>
        <taxon>Bacillati</taxon>
        <taxon>Actinomycetota</taxon>
        <taxon>Actinomycetes</taxon>
        <taxon>Actinomycetales</taxon>
        <taxon>Actinomycetaceae</taxon>
        <taxon>Actinomyces</taxon>
    </lineage>
</organism>
<feature type="transmembrane region" description="Helical" evidence="1">
    <location>
        <begin position="274"/>
        <end position="296"/>
    </location>
</feature>
<feature type="transmembrane region" description="Helical" evidence="1">
    <location>
        <begin position="110"/>
        <end position="131"/>
    </location>
</feature>
<feature type="transmembrane region" description="Helical" evidence="1">
    <location>
        <begin position="143"/>
        <end position="164"/>
    </location>
</feature>
<feature type="transmembrane region" description="Helical" evidence="1">
    <location>
        <begin position="204"/>
        <end position="225"/>
    </location>
</feature>
<dbReference type="Proteomes" id="UP000002941">
    <property type="component" value="Unassembled WGS sequence"/>
</dbReference>
<dbReference type="EMBL" id="AKFT01000225">
    <property type="protein sequence ID" value="EJF35857.1"/>
    <property type="molecule type" value="Genomic_DNA"/>
</dbReference>
<evidence type="ECO:0000256" key="1">
    <source>
        <dbReference type="SAM" id="Phobius"/>
    </source>
</evidence>
<feature type="transmembrane region" description="Helical" evidence="1">
    <location>
        <begin position="237"/>
        <end position="262"/>
    </location>
</feature>
<evidence type="ECO:0000313" key="2">
    <source>
        <dbReference type="EMBL" id="EJF35857.1"/>
    </source>
</evidence>
<feature type="transmembrane region" description="Helical" evidence="1">
    <location>
        <begin position="47"/>
        <end position="68"/>
    </location>
</feature>
<keyword evidence="1" id="KW-0812">Transmembrane</keyword>
<gene>
    <name evidence="2" type="ORF">HMPREF1318_2432</name>
</gene>
<accession>J0MUV5</accession>